<dbReference type="PROSITE" id="PS51898">
    <property type="entry name" value="TYR_RECOMBINASE"/>
    <property type="match status" value="1"/>
</dbReference>
<evidence type="ECO:0000313" key="7">
    <source>
        <dbReference type="Proteomes" id="UP000502641"/>
    </source>
</evidence>
<dbReference type="InterPro" id="IPR002104">
    <property type="entry name" value="Integrase_catalytic"/>
</dbReference>
<feature type="region of interest" description="Disordered" evidence="4">
    <location>
        <begin position="177"/>
        <end position="200"/>
    </location>
</feature>
<dbReference type="KEGG" id="sarg:HKX69_20355"/>
<gene>
    <name evidence="6" type="ORF">HKX69_20355</name>
</gene>
<dbReference type="PANTHER" id="PTHR30349">
    <property type="entry name" value="PHAGE INTEGRASE-RELATED"/>
    <property type="match status" value="1"/>
</dbReference>
<accession>A0A6M4PLQ1</accession>
<protein>
    <submittedName>
        <fullName evidence="6">Site-specific integrase</fullName>
    </submittedName>
</protein>
<evidence type="ECO:0000259" key="5">
    <source>
        <dbReference type="PROSITE" id="PS51898"/>
    </source>
</evidence>
<dbReference type="InterPro" id="IPR010998">
    <property type="entry name" value="Integrase_recombinase_N"/>
</dbReference>
<dbReference type="SUPFAM" id="SSF56349">
    <property type="entry name" value="DNA breaking-rejoining enzymes"/>
    <property type="match status" value="1"/>
</dbReference>
<keyword evidence="7" id="KW-1185">Reference proteome</keyword>
<name>A0A6M4PLQ1_9ACTN</name>
<evidence type="ECO:0000256" key="1">
    <source>
        <dbReference type="ARBA" id="ARBA00008857"/>
    </source>
</evidence>
<keyword evidence="3" id="KW-0233">DNA recombination</keyword>
<organism evidence="6 7">
    <name type="scientific">Streptomyces argyrophylli</name>
    <dbReference type="NCBI Taxonomy" id="2726118"/>
    <lineage>
        <taxon>Bacteria</taxon>
        <taxon>Bacillati</taxon>
        <taxon>Actinomycetota</taxon>
        <taxon>Actinomycetes</taxon>
        <taxon>Kitasatosporales</taxon>
        <taxon>Streptomycetaceae</taxon>
        <taxon>Streptomyces</taxon>
    </lineage>
</organism>
<evidence type="ECO:0000256" key="2">
    <source>
        <dbReference type="ARBA" id="ARBA00023125"/>
    </source>
</evidence>
<dbReference type="RefSeq" id="WP_171155572.1">
    <property type="nucleotide sequence ID" value="NZ_CP053189.1"/>
</dbReference>
<dbReference type="GO" id="GO:0003677">
    <property type="term" value="F:DNA binding"/>
    <property type="evidence" value="ECO:0007669"/>
    <property type="project" value="UniProtKB-KW"/>
</dbReference>
<dbReference type="EMBL" id="CP053189">
    <property type="protein sequence ID" value="QJS11544.1"/>
    <property type="molecule type" value="Genomic_DNA"/>
</dbReference>
<dbReference type="Pfam" id="PF00589">
    <property type="entry name" value="Phage_integrase"/>
    <property type="match status" value="1"/>
</dbReference>
<evidence type="ECO:0000313" key="6">
    <source>
        <dbReference type="EMBL" id="QJS11544.1"/>
    </source>
</evidence>
<dbReference type="Gene3D" id="1.10.150.130">
    <property type="match status" value="1"/>
</dbReference>
<dbReference type="AlphaFoldDB" id="A0A6M4PLQ1"/>
<keyword evidence="2" id="KW-0238">DNA-binding</keyword>
<feature type="domain" description="Tyr recombinase" evidence="5">
    <location>
        <begin position="206"/>
        <end position="409"/>
    </location>
</feature>
<dbReference type="InterPro" id="IPR013762">
    <property type="entry name" value="Integrase-like_cat_sf"/>
</dbReference>
<evidence type="ECO:0000256" key="3">
    <source>
        <dbReference type="ARBA" id="ARBA00023172"/>
    </source>
</evidence>
<reference evidence="6 7" key="1">
    <citation type="submission" date="2020-05" db="EMBL/GenBank/DDBJ databases">
        <authorList>
            <person name="Li K."/>
        </authorList>
    </citation>
    <scope>NUCLEOTIDE SEQUENCE [LARGE SCALE GENOMIC DNA]</scope>
    <source>
        <strain evidence="7">jing01</strain>
    </source>
</reference>
<dbReference type="PANTHER" id="PTHR30349:SF64">
    <property type="entry name" value="PROPHAGE INTEGRASE INTD-RELATED"/>
    <property type="match status" value="1"/>
</dbReference>
<sequence>MAYVTPRKNADGEITSYQVKWRLGGSRSAPQQTERFGADEEGRQAAEVFCQAVNDHNQQWPPGWVKGEGYIDSSAGLEQRFIFRDYARECIARKTGVEERYRQDCYRELEQYLLPTFGNCDVRSTEHFSRATVAAWVNKMAQTYVWRGSKRKLMSPKTLKNVHGLLSSIMNEAVNEEPPLRERNPCKGIRLPRTDDEGALDDERTEDMEFLTPDEVAGLVSCFERPEDQVLVRLAYGTGLRWGEITALAKRHARNPAPGRYEVQVARAWKRRPKTHPQPGAYLGTPKSKASRRLVEISEGLWQELLSHGLAGLAPSALIFHNGHGERLVHSTFYDRWVAAVTQAKERGLIPDWKYPTFHDLRHSHVAALLSDRHSLTYVQRRLGHESIKTTSDKYGHLLREAHEGAMATIDRVLGIQPAAPAGDAADEEHEARAPVQDPGRSLYVAHVGGHLVGFWQAGHAEELAEWWARERGGAVRVERMSADWWIRSTGGQVGSDNGLKAVRSEPAARALVWQVGPAVYDVDGQERTPNPGVHEPTARWVWEFEEPYTEEPSHSVTQWRPGRDALTEARAWGLDQEAVLAAYAVAQADAVRTCAFHPQRGVGERQPVS</sequence>
<dbReference type="InterPro" id="IPR011010">
    <property type="entry name" value="DNA_brk_join_enz"/>
</dbReference>
<dbReference type="GO" id="GO:0015074">
    <property type="term" value="P:DNA integration"/>
    <property type="evidence" value="ECO:0007669"/>
    <property type="project" value="InterPro"/>
</dbReference>
<dbReference type="Proteomes" id="UP000502641">
    <property type="component" value="Chromosome"/>
</dbReference>
<dbReference type="Gene3D" id="1.10.443.10">
    <property type="entry name" value="Intergrase catalytic core"/>
    <property type="match status" value="1"/>
</dbReference>
<proteinExistence type="inferred from homology"/>
<dbReference type="GO" id="GO:0006310">
    <property type="term" value="P:DNA recombination"/>
    <property type="evidence" value="ECO:0007669"/>
    <property type="project" value="UniProtKB-KW"/>
</dbReference>
<dbReference type="InterPro" id="IPR050090">
    <property type="entry name" value="Tyrosine_recombinase_XerCD"/>
</dbReference>
<evidence type="ECO:0000256" key="4">
    <source>
        <dbReference type="SAM" id="MobiDB-lite"/>
    </source>
</evidence>
<comment type="similarity">
    <text evidence="1">Belongs to the 'phage' integrase family.</text>
</comment>
<dbReference type="CDD" id="cd01189">
    <property type="entry name" value="INT_ICEBs1_C_like"/>
    <property type="match status" value="1"/>
</dbReference>